<organism evidence="2 3">
    <name type="scientific">Actinomadura namibiensis</name>
    <dbReference type="NCBI Taxonomy" id="182080"/>
    <lineage>
        <taxon>Bacteria</taxon>
        <taxon>Bacillati</taxon>
        <taxon>Actinomycetota</taxon>
        <taxon>Actinomycetes</taxon>
        <taxon>Streptosporangiales</taxon>
        <taxon>Thermomonosporaceae</taxon>
        <taxon>Actinomadura</taxon>
    </lineage>
</organism>
<dbReference type="InterPro" id="IPR007354">
    <property type="entry name" value="CruF-like"/>
</dbReference>
<keyword evidence="1" id="KW-1133">Transmembrane helix</keyword>
<evidence type="ECO:0000313" key="3">
    <source>
        <dbReference type="Proteomes" id="UP000572680"/>
    </source>
</evidence>
<name>A0A7W3LRA6_ACTNM</name>
<feature type="transmembrane region" description="Helical" evidence="1">
    <location>
        <begin position="95"/>
        <end position="115"/>
    </location>
</feature>
<proteinExistence type="predicted"/>
<keyword evidence="1" id="KW-0812">Transmembrane</keyword>
<feature type="transmembrane region" description="Helical" evidence="1">
    <location>
        <begin position="26"/>
        <end position="45"/>
    </location>
</feature>
<protein>
    <submittedName>
        <fullName evidence="2">Putative membrane protein</fullName>
    </submittedName>
</protein>
<feature type="transmembrane region" description="Helical" evidence="1">
    <location>
        <begin position="196"/>
        <end position="217"/>
    </location>
</feature>
<keyword evidence="1" id="KW-0472">Membrane</keyword>
<feature type="transmembrane region" description="Helical" evidence="1">
    <location>
        <begin position="52"/>
        <end position="75"/>
    </location>
</feature>
<dbReference type="RefSeq" id="WP_312898029.1">
    <property type="nucleotide sequence ID" value="NZ_BAAALP010000024.1"/>
</dbReference>
<dbReference type="PANTHER" id="PTHR39419:SF1">
    <property type="entry name" value="SLL0814 PROTEIN"/>
    <property type="match status" value="1"/>
</dbReference>
<feature type="transmembrane region" description="Helical" evidence="1">
    <location>
        <begin position="223"/>
        <end position="244"/>
    </location>
</feature>
<feature type="transmembrane region" description="Helical" evidence="1">
    <location>
        <begin position="164"/>
        <end position="184"/>
    </location>
</feature>
<sequence length="253" mass="25647">MWAGCGLLAATLVAQCASGVRARPVGLTGAIVLLVAATAVAFAAGRYGPGRAAGALGGAFAVGYAAEWTGVRTGVPFGEYRYTGVLQPQVGDVPVAVALAWAGMGLAAYAVAAAITGPAAGNGAARARRLLVGAAALTAWDLFLDPQMLRLGLWEWAHPGPYRGVPLTNFAGWLAVSLLLMAVVDRVLADRGRPSAGLVAVYTAMAVMETVAFALVFRPTDPLVAAAGGVAMGVPAALAWTRLVGNAPVGRRR</sequence>
<evidence type="ECO:0000313" key="2">
    <source>
        <dbReference type="EMBL" id="MBA8952834.1"/>
    </source>
</evidence>
<accession>A0A7W3LRA6</accession>
<keyword evidence="3" id="KW-1185">Reference proteome</keyword>
<dbReference type="EMBL" id="JACJIA010000005">
    <property type="protein sequence ID" value="MBA8952834.1"/>
    <property type="molecule type" value="Genomic_DNA"/>
</dbReference>
<evidence type="ECO:0000256" key="1">
    <source>
        <dbReference type="SAM" id="Phobius"/>
    </source>
</evidence>
<dbReference type="Proteomes" id="UP000572680">
    <property type="component" value="Unassembled WGS sequence"/>
</dbReference>
<dbReference type="PANTHER" id="PTHR39419">
    <property type="entry name" value="SLL0814 PROTEIN"/>
    <property type="match status" value="1"/>
</dbReference>
<feature type="transmembrane region" description="Helical" evidence="1">
    <location>
        <begin position="127"/>
        <end position="144"/>
    </location>
</feature>
<reference evidence="2 3" key="1">
    <citation type="submission" date="2020-08" db="EMBL/GenBank/DDBJ databases">
        <title>Genomic Encyclopedia of Type Strains, Phase IV (KMG-IV): sequencing the most valuable type-strain genomes for metagenomic binning, comparative biology and taxonomic classification.</title>
        <authorList>
            <person name="Goeker M."/>
        </authorList>
    </citation>
    <scope>NUCLEOTIDE SEQUENCE [LARGE SCALE GENOMIC DNA]</scope>
    <source>
        <strain evidence="2 3">DSM 44197</strain>
    </source>
</reference>
<dbReference type="AlphaFoldDB" id="A0A7W3LRA6"/>
<gene>
    <name evidence="2" type="ORF">HNR61_004480</name>
</gene>
<comment type="caution">
    <text evidence="2">The sequence shown here is derived from an EMBL/GenBank/DDBJ whole genome shotgun (WGS) entry which is preliminary data.</text>
</comment>
<dbReference type="Pfam" id="PF04240">
    <property type="entry name" value="Caroten_synth"/>
    <property type="match status" value="1"/>
</dbReference>